<dbReference type="Proteomes" id="UP000000490">
    <property type="component" value="Chromosome"/>
</dbReference>
<organism evidence="1 2">
    <name type="scientific">Francisella salina</name>
    <dbReference type="NCBI Taxonomy" id="573569"/>
    <lineage>
        <taxon>Bacteria</taxon>
        <taxon>Pseudomonadati</taxon>
        <taxon>Pseudomonadota</taxon>
        <taxon>Gammaproteobacteria</taxon>
        <taxon>Thiotrichales</taxon>
        <taxon>Francisellaceae</taxon>
        <taxon>Francisella</taxon>
    </lineage>
</organism>
<dbReference type="EMBL" id="CP002872">
    <property type="protein sequence ID" value="AEI35700.1"/>
    <property type="molecule type" value="Genomic_DNA"/>
</dbReference>
<proteinExistence type="predicted"/>
<sequence length="548" mass="63575">MLIATSETIFDRYLYCCGYGYSARDIVLGKKGLEEYIHKGGDPLKLSDGRYVIGYLDNQDQLIYFSDSHGTDLLFYYSDDHFWAVSSSVYALAKLLKNKGISLTLNRANLSSYFVQSSIFEQPLSDKQIFEEIKILDRRYYIRIKALSLDIVKKPRSRIYDEVCGKSILGRIGYFISFYRKMFEQLLSLNMNVELELSGGVDSRLNMGLFLPYMKTKQVKVTTDKSKVDDYLVVQKLKSKFEFEYSSSMPVTSNVNDKIYKYNIYKLAHLFVSRTVKRPNSRLRTDNPIYSNIRINGGGGEVGRLFYNINVEAYRNCIDRSILSQEYKEILKQELSDVCRHLDYDGNPSKAMIELYKYRNIYFVGRSWYHFLIGVTFTPMISSIYSSITELSRDSEFGIELNSFMESNFLQNFIIYQLEKELLNLPFDNHVKNGNAKSFLDKNMYNIDISDIYQIKDFNIYGNLESIINLSETRDFININMPTYDLKMSYEDMIYSDIGDDGLELLRVSGVLSDDAFLDIKAKYEARELSKIDELSILNAVEALRIAE</sequence>
<dbReference type="Gene3D" id="3.60.20.10">
    <property type="entry name" value="Glutamine Phosphoribosylpyrophosphate, subunit 1, domain 1"/>
    <property type="match status" value="1"/>
</dbReference>
<dbReference type="RefSeq" id="WP_013922540.1">
    <property type="nucleotide sequence ID" value="NC_015696.1"/>
</dbReference>
<name>A0ABN3ZNE6_FRAST</name>
<evidence type="ECO:0008006" key="3">
    <source>
        <dbReference type="Google" id="ProtNLM"/>
    </source>
</evidence>
<reference evidence="1" key="1">
    <citation type="submission" date="2011-05" db="EMBL/GenBank/DDBJ databases">
        <authorList>
            <person name="Kuske C.R."/>
            <person name="Challacombe J.F."/>
            <person name="Siddaramappa S."/>
            <person name="Petersen J.M."/>
            <person name="Bruce D.C."/>
        </authorList>
    </citation>
    <scope>NUCLEOTIDE SEQUENCE</scope>
    <source>
        <strain evidence="1">TX077308</strain>
    </source>
</reference>
<keyword evidence="2" id="KW-1185">Reference proteome</keyword>
<gene>
    <name evidence="1" type="ordered locus">F7308_0773</name>
</gene>
<dbReference type="InterPro" id="IPR029055">
    <property type="entry name" value="Ntn_hydrolases_N"/>
</dbReference>
<accession>A0ABN3ZNE6</accession>
<evidence type="ECO:0000313" key="1">
    <source>
        <dbReference type="EMBL" id="AEI35700.1"/>
    </source>
</evidence>
<evidence type="ECO:0000313" key="2">
    <source>
        <dbReference type="Proteomes" id="UP000000490"/>
    </source>
</evidence>
<protein>
    <recommendedName>
        <fullName evidence="3">Asparagine synthetase domain-containing protein</fullName>
    </recommendedName>
</protein>